<accession>A0A4V1IYU3</accession>
<protein>
    <submittedName>
        <fullName evidence="2">Uncharacterized protein</fullName>
    </submittedName>
</protein>
<evidence type="ECO:0000313" key="3">
    <source>
        <dbReference type="Proteomes" id="UP000281549"/>
    </source>
</evidence>
<evidence type="ECO:0000256" key="1">
    <source>
        <dbReference type="SAM" id="MobiDB-lite"/>
    </source>
</evidence>
<feature type="non-terminal residue" evidence="2">
    <location>
        <position position="197"/>
    </location>
</feature>
<name>A0A4V1IYU3_ROZAC</name>
<proteinExistence type="predicted"/>
<feature type="region of interest" description="Disordered" evidence="1">
    <location>
        <begin position="169"/>
        <end position="197"/>
    </location>
</feature>
<feature type="compositionally biased region" description="Polar residues" evidence="1">
    <location>
        <begin position="188"/>
        <end position="197"/>
    </location>
</feature>
<feature type="compositionally biased region" description="Low complexity" evidence="1">
    <location>
        <begin position="172"/>
        <end position="187"/>
    </location>
</feature>
<organism evidence="2 3">
    <name type="scientific">Rozella allomycis (strain CSF55)</name>
    <dbReference type="NCBI Taxonomy" id="988480"/>
    <lineage>
        <taxon>Eukaryota</taxon>
        <taxon>Fungi</taxon>
        <taxon>Fungi incertae sedis</taxon>
        <taxon>Cryptomycota</taxon>
        <taxon>Cryptomycota incertae sedis</taxon>
        <taxon>Rozella</taxon>
    </lineage>
</organism>
<reference evidence="3" key="1">
    <citation type="journal article" date="2018" name="Nat. Microbiol.">
        <title>Leveraging single-cell genomics to expand the fungal tree of life.</title>
        <authorList>
            <person name="Ahrendt S.R."/>
            <person name="Quandt C.A."/>
            <person name="Ciobanu D."/>
            <person name="Clum A."/>
            <person name="Salamov A."/>
            <person name="Andreopoulos B."/>
            <person name="Cheng J.F."/>
            <person name="Woyke T."/>
            <person name="Pelin A."/>
            <person name="Henrissat B."/>
            <person name="Reynolds N.K."/>
            <person name="Benny G.L."/>
            <person name="Smith M.E."/>
            <person name="James T.Y."/>
            <person name="Grigoriev I.V."/>
        </authorList>
    </citation>
    <scope>NUCLEOTIDE SEQUENCE [LARGE SCALE GENOMIC DNA]</scope>
    <source>
        <strain evidence="3">CSF55</strain>
    </source>
</reference>
<gene>
    <name evidence="2" type="ORF">ROZALSC1DRAFT_26083</name>
</gene>
<sequence length="197" mass="22091">MADNSLEEEAVDVSVDDNVISDQVTTEIPMSVVHAGENTSIQINEMESVQEESELTKDESVNETNKEAFEHDILVNDLHCPHSESTVSELDQVDSDHERDACSNDVFCGDLDISEKSETEAELLPLRTSLRETHNNQVENDNIQIQQDRHGRRCTSVPPRVRFIVPNADCDNQNVSTNTQSSSSPQTKNILQRRSAR</sequence>
<dbReference type="AlphaFoldDB" id="A0A4V1IYU3"/>
<dbReference type="EMBL" id="ML007792">
    <property type="protein sequence ID" value="RKP15759.1"/>
    <property type="molecule type" value="Genomic_DNA"/>
</dbReference>
<evidence type="ECO:0000313" key="2">
    <source>
        <dbReference type="EMBL" id="RKP15759.1"/>
    </source>
</evidence>
<dbReference type="Proteomes" id="UP000281549">
    <property type="component" value="Unassembled WGS sequence"/>
</dbReference>